<reference evidence="6 7" key="1">
    <citation type="journal article" date="2023" name="Arcadia Sci">
        <title>De novo assembly of a long-read Amblyomma americanum tick genome.</title>
        <authorList>
            <person name="Chou S."/>
            <person name="Poskanzer K.E."/>
            <person name="Rollins M."/>
            <person name="Thuy-Boun P.S."/>
        </authorList>
    </citation>
    <scope>NUCLEOTIDE SEQUENCE [LARGE SCALE GENOMIC DNA]</scope>
    <source>
        <strain evidence="6">F_SG_1</strain>
        <tissue evidence="6">Salivary glands</tissue>
    </source>
</reference>
<dbReference type="Gene3D" id="3.40.50.1820">
    <property type="entry name" value="alpha/beta hydrolase"/>
    <property type="match status" value="1"/>
</dbReference>
<dbReference type="InterPro" id="IPR029058">
    <property type="entry name" value="AB_hydrolase_fold"/>
</dbReference>
<dbReference type="PANTHER" id="PTHR43918:SF4">
    <property type="entry name" value="CARBOXYLIC ESTER HYDROLASE"/>
    <property type="match status" value="1"/>
</dbReference>
<gene>
    <name evidence="6" type="ORF">V5799_015926</name>
</gene>
<evidence type="ECO:0000313" key="6">
    <source>
        <dbReference type="EMBL" id="KAK8782734.1"/>
    </source>
</evidence>
<organism evidence="6 7">
    <name type="scientific">Amblyomma americanum</name>
    <name type="common">Lone star tick</name>
    <dbReference type="NCBI Taxonomy" id="6943"/>
    <lineage>
        <taxon>Eukaryota</taxon>
        <taxon>Metazoa</taxon>
        <taxon>Ecdysozoa</taxon>
        <taxon>Arthropoda</taxon>
        <taxon>Chelicerata</taxon>
        <taxon>Arachnida</taxon>
        <taxon>Acari</taxon>
        <taxon>Parasitiformes</taxon>
        <taxon>Ixodida</taxon>
        <taxon>Ixodoidea</taxon>
        <taxon>Ixodidae</taxon>
        <taxon>Amblyomminae</taxon>
        <taxon>Amblyomma</taxon>
    </lineage>
</organism>
<dbReference type="InterPro" id="IPR050654">
    <property type="entry name" value="AChE-related_enzymes"/>
</dbReference>
<comment type="caution">
    <text evidence="6">The sequence shown here is derived from an EMBL/GenBank/DDBJ whole genome shotgun (WGS) entry which is preliminary data.</text>
</comment>
<evidence type="ECO:0000256" key="3">
    <source>
        <dbReference type="ARBA" id="ARBA00022801"/>
    </source>
</evidence>
<dbReference type="GO" id="GO:0005615">
    <property type="term" value="C:extracellular space"/>
    <property type="evidence" value="ECO:0007669"/>
    <property type="project" value="TreeGrafter"/>
</dbReference>
<dbReference type="Proteomes" id="UP001321473">
    <property type="component" value="Unassembled WGS sequence"/>
</dbReference>
<dbReference type="EMBL" id="JARKHS020006351">
    <property type="protein sequence ID" value="KAK8782734.1"/>
    <property type="molecule type" value="Genomic_DNA"/>
</dbReference>
<evidence type="ECO:0000256" key="2">
    <source>
        <dbReference type="ARBA" id="ARBA00022487"/>
    </source>
</evidence>
<keyword evidence="7" id="KW-1185">Reference proteome</keyword>
<evidence type="ECO:0000256" key="1">
    <source>
        <dbReference type="ARBA" id="ARBA00005964"/>
    </source>
</evidence>
<feature type="domain" description="Carboxylesterase type B" evidence="5">
    <location>
        <begin position="19"/>
        <end position="303"/>
    </location>
</feature>
<dbReference type="AlphaFoldDB" id="A0AAQ4F6G6"/>
<proteinExistence type="inferred from homology"/>
<dbReference type="PANTHER" id="PTHR43918">
    <property type="entry name" value="ACETYLCHOLINESTERASE"/>
    <property type="match status" value="1"/>
</dbReference>
<keyword evidence="3" id="KW-0378">Hydrolase</keyword>
<dbReference type="Pfam" id="PF00135">
    <property type="entry name" value="COesterase"/>
    <property type="match status" value="1"/>
</dbReference>
<protein>
    <recommendedName>
        <fullName evidence="5">Carboxylesterase type B domain-containing protein</fullName>
    </recommendedName>
</protein>
<comment type="similarity">
    <text evidence="1">Belongs to the type-B carboxylesterase/lipase family.</text>
</comment>
<evidence type="ECO:0000256" key="4">
    <source>
        <dbReference type="ARBA" id="ARBA00023180"/>
    </source>
</evidence>
<dbReference type="GO" id="GO:0005886">
    <property type="term" value="C:plasma membrane"/>
    <property type="evidence" value="ECO:0007669"/>
    <property type="project" value="TreeGrafter"/>
</dbReference>
<evidence type="ECO:0000259" key="5">
    <source>
        <dbReference type="Pfam" id="PF00135"/>
    </source>
</evidence>
<keyword evidence="2" id="KW-0719">Serine esterase</keyword>
<sequence>MVVLASAWFQYDYNDQLDVVWETLALGGDIIIVTVNHRLGVLGFIDSTSNGTSAAAGIEDVFLSLAWIREHIESFEGDPKSLVGFGFGSGSYLTSIDLFAEKLGKKSVFKRLVLHGLSPTSLLPRTERSSLAMIATSMQCKETAGAFSHIDCLKDASLKSISETTSKFPWLLFTPGCDRPPFGGCDNVFAKLTSTLTGISILCGHNTYDGDVLFQYILSMMPRQSVIPDNPEILFNYAQKFFTGNRTAQKVPPELQQYLEQGRGSNVDKFKQLLSDMVLRCPMMELAHETSAKGAVVHVYNSYGDHKLLDPAVMMADIIAFVKTGHKTIFLLINARAFRACIE</sequence>
<evidence type="ECO:0000313" key="7">
    <source>
        <dbReference type="Proteomes" id="UP001321473"/>
    </source>
</evidence>
<dbReference type="InterPro" id="IPR002018">
    <property type="entry name" value="CarbesteraseB"/>
</dbReference>
<dbReference type="GO" id="GO:0003990">
    <property type="term" value="F:acetylcholinesterase activity"/>
    <property type="evidence" value="ECO:0007669"/>
    <property type="project" value="TreeGrafter"/>
</dbReference>
<accession>A0AAQ4F6G6</accession>
<keyword evidence="4" id="KW-0325">Glycoprotein</keyword>
<dbReference type="GO" id="GO:0019695">
    <property type="term" value="P:choline metabolic process"/>
    <property type="evidence" value="ECO:0007669"/>
    <property type="project" value="TreeGrafter"/>
</dbReference>
<dbReference type="GO" id="GO:0006581">
    <property type="term" value="P:acetylcholine catabolic process"/>
    <property type="evidence" value="ECO:0007669"/>
    <property type="project" value="TreeGrafter"/>
</dbReference>
<name>A0AAQ4F6G6_AMBAM</name>
<dbReference type="SUPFAM" id="SSF53474">
    <property type="entry name" value="alpha/beta-Hydrolases"/>
    <property type="match status" value="1"/>
</dbReference>